<feature type="transmembrane region" description="Helical" evidence="2">
    <location>
        <begin position="134"/>
        <end position="155"/>
    </location>
</feature>
<accession>A0A543I9V4</accession>
<keyword evidence="2" id="KW-0812">Transmembrane</keyword>
<evidence type="ECO:0000256" key="2">
    <source>
        <dbReference type="SAM" id="Phobius"/>
    </source>
</evidence>
<dbReference type="AlphaFoldDB" id="A0A543I9V4"/>
<keyword evidence="4" id="KW-1185">Reference proteome</keyword>
<keyword evidence="2" id="KW-1133">Transmembrane helix</keyword>
<feature type="transmembrane region" description="Helical" evidence="2">
    <location>
        <begin position="72"/>
        <end position="97"/>
    </location>
</feature>
<reference evidence="3 4" key="1">
    <citation type="submission" date="2019-06" db="EMBL/GenBank/DDBJ databases">
        <title>Sequencing the genomes of 1000 actinobacteria strains.</title>
        <authorList>
            <person name="Klenk H.-P."/>
        </authorList>
    </citation>
    <scope>NUCLEOTIDE SEQUENCE [LARGE SCALE GENOMIC DNA]</scope>
    <source>
        <strain evidence="3 4">DSM 45043</strain>
    </source>
</reference>
<feature type="compositionally biased region" description="Basic and acidic residues" evidence="1">
    <location>
        <begin position="21"/>
        <end position="52"/>
    </location>
</feature>
<sequence length="159" mass="16956">MAENPDRPLDQHPGGSGPTRTSEHAPTRTEPARSEPARSEPARSEPGGEHRAPRTRSFAAGAAAVRRRAAGVAATVVSVLTTVVVLILAVHIVFVAFEANTANGIVNWFGERAGDLSWQFKDVFQPADPKVEVAVNYGLAALVYLVAGRILVGLIRRLD</sequence>
<dbReference type="EMBL" id="VFPO01000001">
    <property type="protein sequence ID" value="TQM67357.1"/>
    <property type="molecule type" value="Genomic_DNA"/>
</dbReference>
<feature type="compositionally biased region" description="Basic and acidic residues" evidence="1">
    <location>
        <begin position="1"/>
        <end position="10"/>
    </location>
</feature>
<protein>
    <recommendedName>
        <fullName evidence="5">YGGT family protein</fullName>
    </recommendedName>
</protein>
<gene>
    <name evidence="3" type="ORF">FHX41_0968</name>
</gene>
<evidence type="ECO:0000256" key="1">
    <source>
        <dbReference type="SAM" id="MobiDB-lite"/>
    </source>
</evidence>
<dbReference type="RefSeq" id="WP_141966370.1">
    <property type="nucleotide sequence ID" value="NZ_VFPO01000001.1"/>
</dbReference>
<evidence type="ECO:0008006" key="5">
    <source>
        <dbReference type="Google" id="ProtNLM"/>
    </source>
</evidence>
<evidence type="ECO:0000313" key="4">
    <source>
        <dbReference type="Proteomes" id="UP000316706"/>
    </source>
</evidence>
<proteinExistence type="predicted"/>
<keyword evidence="2" id="KW-0472">Membrane</keyword>
<organism evidence="3 4">
    <name type="scientific">Actinomadura hallensis</name>
    <dbReference type="NCBI Taxonomy" id="337895"/>
    <lineage>
        <taxon>Bacteria</taxon>
        <taxon>Bacillati</taxon>
        <taxon>Actinomycetota</taxon>
        <taxon>Actinomycetes</taxon>
        <taxon>Streptosporangiales</taxon>
        <taxon>Thermomonosporaceae</taxon>
        <taxon>Actinomadura</taxon>
    </lineage>
</organism>
<dbReference type="Proteomes" id="UP000316706">
    <property type="component" value="Unassembled WGS sequence"/>
</dbReference>
<name>A0A543I9V4_9ACTN</name>
<evidence type="ECO:0000313" key="3">
    <source>
        <dbReference type="EMBL" id="TQM67357.1"/>
    </source>
</evidence>
<comment type="caution">
    <text evidence="3">The sequence shown here is derived from an EMBL/GenBank/DDBJ whole genome shotgun (WGS) entry which is preliminary data.</text>
</comment>
<dbReference type="OrthoDB" id="5192539at2"/>
<feature type="region of interest" description="Disordered" evidence="1">
    <location>
        <begin position="1"/>
        <end position="55"/>
    </location>
</feature>